<feature type="domain" description="Methyl-accepting transducer" evidence="8">
    <location>
        <begin position="282"/>
        <end position="511"/>
    </location>
</feature>
<dbReference type="Pfam" id="PF00015">
    <property type="entry name" value="MCPsignal"/>
    <property type="match status" value="1"/>
</dbReference>
<evidence type="ECO:0000256" key="4">
    <source>
        <dbReference type="ARBA" id="ARBA00029447"/>
    </source>
</evidence>
<dbReference type="EMBL" id="PNRG01000027">
    <property type="protein sequence ID" value="PMR79442.1"/>
    <property type="molecule type" value="Genomic_DNA"/>
</dbReference>
<comment type="subcellular location">
    <subcellularLocation>
        <location evidence="1">Membrane</location>
    </subcellularLocation>
</comment>
<accession>A0A2N7UGA0</accession>
<keyword evidence="7" id="KW-1133">Transmembrane helix</keyword>
<dbReference type="PROSITE" id="PS50111">
    <property type="entry name" value="CHEMOTAXIS_TRANSDUC_2"/>
    <property type="match status" value="1"/>
</dbReference>
<evidence type="ECO:0000256" key="3">
    <source>
        <dbReference type="ARBA" id="ARBA00023224"/>
    </source>
</evidence>
<dbReference type="Gene3D" id="1.10.287.950">
    <property type="entry name" value="Methyl-accepting chemotaxis protein"/>
    <property type="match status" value="1"/>
</dbReference>
<dbReference type="SMART" id="SM00283">
    <property type="entry name" value="MA"/>
    <property type="match status" value="1"/>
</dbReference>
<keyword evidence="2" id="KW-0488">Methylation</keyword>
<dbReference type="SUPFAM" id="SSF58104">
    <property type="entry name" value="Methyl-accepting chemotaxis protein (MCP) signaling domain"/>
    <property type="match status" value="1"/>
</dbReference>
<dbReference type="InterPro" id="IPR047347">
    <property type="entry name" value="YvaQ-like_sensor"/>
</dbReference>
<keyword evidence="3 5" id="KW-0807">Transducer</keyword>
<comment type="similarity">
    <text evidence="4">Belongs to the methyl-accepting chemotaxis (MCP) protein family.</text>
</comment>
<evidence type="ECO:0000256" key="6">
    <source>
        <dbReference type="SAM" id="MobiDB-lite"/>
    </source>
</evidence>
<name>A0A2N7UGA0_9GAMM</name>
<dbReference type="Pfam" id="PF12729">
    <property type="entry name" value="4HB_MCP_1"/>
    <property type="match status" value="1"/>
</dbReference>
<dbReference type="CDD" id="cd11386">
    <property type="entry name" value="MCP_signal"/>
    <property type="match status" value="1"/>
</dbReference>
<dbReference type="CDD" id="cd19411">
    <property type="entry name" value="MCP2201-like_sensor"/>
    <property type="match status" value="1"/>
</dbReference>
<dbReference type="OrthoDB" id="2489132at2"/>
<dbReference type="PANTHER" id="PTHR43531:SF14">
    <property type="entry name" value="METHYL-ACCEPTING CHEMOTAXIS PROTEIN I-RELATED"/>
    <property type="match status" value="1"/>
</dbReference>
<dbReference type="GO" id="GO:0004888">
    <property type="term" value="F:transmembrane signaling receptor activity"/>
    <property type="evidence" value="ECO:0007669"/>
    <property type="project" value="TreeGrafter"/>
</dbReference>
<dbReference type="InterPro" id="IPR004089">
    <property type="entry name" value="MCPsignal_dom"/>
</dbReference>
<keyword evidence="10" id="KW-1185">Reference proteome</keyword>
<evidence type="ECO:0000256" key="5">
    <source>
        <dbReference type="PROSITE-ProRule" id="PRU00284"/>
    </source>
</evidence>
<gene>
    <name evidence="9" type="ORF">C1H70_11755</name>
</gene>
<evidence type="ECO:0000256" key="2">
    <source>
        <dbReference type="ARBA" id="ARBA00022481"/>
    </source>
</evidence>
<proteinExistence type="inferred from homology"/>
<dbReference type="AlphaFoldDB" id="A0A2N7UGA0"/>
<keyword evidence="7" id="KW-0812">Transmembrane</keyword>
<dbReference type="Proteomes" id="UP000235547">
    <property type="component" value="Unassembled WGS sequence"/>
</dbReference>
<evidence type="ECO:0000256" key="7">
    <source>
        <dbReference type="SAM" id="Phobius"/>
    </source>
</evidence>
<dbReference type="RefSeq" id="WP_102588529.1">
    <property type="nucleotide sequence ID" value="NZ_BNAE01000007.1"/>
</dbReference>
<dbReference type="PANTHER" id="PTHR43531">
    <property type="entry name" value="PROTEIN ICFG"/>
    <property type="match status" value="1"/>
</dbReference>
<reference evidence="9 10" key="1">
    <citation type="submission" date="2018-01" db="EMBL/GenBank/DDBJ databases">
        <title>Halomonas endophytica sp. nov., isolated from storage liquid in the stems of Populus euphratica.</title>
        <authorList>
            <person name="Chen C."/>
        </authorList>
    </citation>
    <scope>NUCLEOTIDE SEQUENCE [LARGE SCALE GENOMIC DNA]</scope>
    <source>
        <strain evidence="9 10">BZ-SZ-XJ27</strain>
    </source>
</reference>
<feature type="region of interest" description="Disordered" evidence="6">
    <location>
        <begin position="545"/>
        <end position="569"/>
    </location>
</feature>
<keyword evidence="7" id="KW-0472">Membrane</keyword>
<feature type="transmembrane region" description="Helical" evidence="7">
    <location>
        <begin position="200"/>
        <end position="220"/>
    </location>
</feature>
<comment type="caution">
    <text evidence="9">The sequence shown here is derived from an EMBL/GenBank/DDBJ whole genome shotgun (WGS) entry which is preliminary data.</text>
</comment>
<protein>
    <submittedName>
        <fullName evidence="9">Methyl-accepting chemotaxis protein</fullName>
    </submittedName>
</protein>
<evidence type="ECO:0000259" key="8">
    <source>
        <dbReference type="PROSITE" id="PS50111"/>
    </source>
</evidence>
<evidence type="ECO:0000313" key="10">
    <source>
        <dbReference type="Proteomes" id="UP000235547"/>
    </source>
</evidence>
<dbReference type="GO" id="GO:0006935">
    <property type="term" value="P:chemotaxis"/>
    <property type="evidence" value="ECO:0007669"/>
    <property type="project" value="TreeGrafter"/>
</dbReference>
<evidence type="ECO:0000256" key="1">
    <source>
        <dbReference type="ARBA" id="ARBA00004370"/>
    </source>
</evidence>
<evidence type="ECO:0000313" key="9">
    <source>
        <dbReference type="EMBL" id="PMR79442.1"/>
    </source>
</evidence>
<dbReference type="FunFam" id="1.10.287.950:FF:000001">
    <property type="entry name" value="Methyl-accepting chemotaxis sensory transducer"/>
    <property type="match status" value="1"/>
</dbReference>
<dbReference type="InterPro" id="IPR024478">
    <property type="entry name" value="HlyB_4HB_MCP"/>
</dbReference>
<dbReference type="InterPro" id="IPR051310">
    <property type="entry name" value="MCP_chemotaxis"/>
</dbReference>
<organism evidence="9 10">
    <name type="scientific">Halomonas urumqiensis</name>
    <dbReference type="NCBI Taxonomy" id="1684789"/>
    <lineage>
        <taxon>Bacteria</taxon>
        <taxon>Pseudomonadati</taxon>
        <taxon>Pseudomonadota</taxon>
        <taxon>Gammaproteobacteria</taxon>
        <taxon>Oceanospirillales</taxon>
        <taxon>Halomonadaceae</taxon>
        <taxon>Halomonas</taxon>
    </lineage>
</organism>
<dbReference type="GO" id="GO:0007165">
    <property type="term" value="P:signal transduction"/>
    <property type="evidence" value="ECO:0007669"/>
    <property type="project" value="UniProtKB-KW"/>
</dbReference>
<sequence>MSSLMAGFAQLGIRTRLMAGFSAVLALMVILTAVGVTQVSRIDSGLTQINDVNGDKSRQAIDWRGSVHDRAILLRDITLVEAPAALDNLLGDYQALADDYRQASQQMTAVMAENAQPNATEDTLLSTIESQENQTNALAEAVIERRLSGDLEGARELLLNQAGPAFFQWLADINAFLDFQEAQSDTSTALARDTASGFQMLMVGLCLMALLAGGLIAFLLSRQLLGELGAEPSEVRAFAHAIGRGKLTTHGRLRKGDTRSIMAAQVEMARHLQGIVAQVRAASEAVASNSEQIAEGSNELATRSEQQASSLTETAAAMEQLTGTVAQNADNAQRASHEANSTAMTAERGGIAVRGVADAMNGLDKSSREIASIISTIDSIAFQTNILALNASVEAARAGEHGRGFAVVAAEVRKLAQSSASAAKEITALVTTNAQRVKDGNDQASQADQATQDVLAAIGRVNEIMQQISQASAEQRQGVQEAGQAVAEMDQVTQQNVSVVGESRNAAGNLRHHARQLLSAMSAFELPDNHFPDGTHQTSAGVVAMAESEQRRATEPSGKSARQLGWQSA</sequence>
<dbReference type="GO" id="GO:0005886">
    <property type="term" value="C:plasma membrane"/>
    <property type="evidence" value="ECO:0007669"/>
    <property type="project" value="TreeGrafter"/>
</dbReference>